<dbReference type="Proteomes" id="UP000292136">
    <property type="component" value="Unassembled WGS sequence"/>
</dbReference>
<dbReference type="SUPFAM" id="SSF53756">
    <property type="entry name" value="UDP-Glycosyltransferase/glycogen phosphorylase"/>
    <property type="match status" value="1"/>
</dbReference>
<dbReference type="RefSeq" id="WP_165397470.1">
    <property type="nucleotide sequence ID" value="NZ_SHKM01000001.1"/>
</dbReference>
<evidence type="ECO:0000259" key="1">
    <source>
        <dbReference type="Pfam" id="PF13579"/>
    </source>
</evidence>
<dbReference type="Pfam" id="PF13692">
    <property type="entry name" value="Glyco_trans_1_4"/>
    <property type="match status" value="1"/>
</dbReference>
<dbReference type="Pfam" id="PF13579">
    <property type="entry name" value="Glyco_trans_4_4"/>
    <property type="match status" value="1"/>
</dbReference>
<accession>A0ABY0IUB3</accession>
<feature type="domain" description="Glycosyltransferase subfamily 4-like N-terminal" evidence="1">
    <location>
        <begin position="16"/>
        <end position="160"/>
    </location>
</feature>
<comment type="caution">
    <text evidence="2">The sequence shown here is derived from an EMBL/GenBank/DDBJ whole genome shotgun (WGS) entry which is preliminary data.</text>
</comment>
<sequence>MRILLTSPTYPPFNSGLGNATAQQAAALARAGHEVVVATGGDVRGSRRDEWGVRVEAFAVTGASSWLQPIRGDVESYVDFLQQPGWDVVLLNAWQNWATDLALRHLDRIAGRKFVYSHCISTNVFFAHQPLRSLLRYLAWRPYWWRLSRFMRRLDGVLFLAGGGTDSRFDDLGLARRCGVPLRVVPNSLSPAAVKALAVEPAALEQRDRLLAVGSYQWQKGFDFVLRAYAASGARNRTPLHLFGQQHSAYSETLHSLVRELGLDPGCVVFHEGVSGDALVAEYGRARLLLSGSHTECQPLVLLDASALGTPFVARSTGCIAGMPGGMAVTDWREMAARIDALEQDEAQWQALSRAGRQAARDIYHPEAVARLLLAVLAGENDMMGSEGPAPAPEKL</sequence>
<keyword evidence="3" id="KW-1185">Reference proteome</keyword>
<dbReference type="InterPro" id="IPR028098">
    <property type="entry name" value="Glyco_trans_4-like_N"/>
</dbReference>
<gene>
    <name evidence="2" type="ORF">EV678_1608</name>
</gene>
<dbReference type="PANTHER" id="PTHR45947">
    <property type="entry name" value="SULFOQUINOVOSYL TRANSFERASE SQD2"/>
    <property type="match status" value="1"/>
</dbReference>
<proteinExistence type="predicted"/>
<name>A0ABY0IUB3_9RHOO</name>
<organism evidence="2 3">
    <name type="scientific">Azospira oryzae</name>
    <dbReference type="NCBI Taxonomy" id="146939"/>
    <lineage>
        <taxon>Bacteria</taxon>
        <taxon>Pseudomonadati</taxon>
        <taxon>Pseudomonadota</taxon>
        <taxon>Betaproteobacteria</taxon>
        <taxon>Rhodocyclales</taxon>
        <taxon>Rhodocyclaceae</taxon>
        <taxon>Azospira</taxon>
    </lineage>
</organism>
<evidence type="ECO:0000313" key="2">
    <source>
        <dbReference type="EMBL" id="RZT90787.1"/>
    </source>
</evidence>
<dbReference type="Gene3D" id="3.40.50.2000">
    <property type="entry name" value="Glycogen Phosphorylase B"/>
    <property type="match status" value="2"/>
</dbReference>
<protein>
    <submittedName>
        <fullName evidence="2">Glycosyltransferase involved in cell wall biosynthesis</fullName>
    </submittedName>
</protein>
<dbReference type="InterPro" id="IPR050194">
    <property type="entry name" value="Glycosyltransferase_grp1"/>
</dbReference>
<evidence type="ECO:0000313" key="3">
    <source>
        <dbReference type="Proteomes" id="UP000292136"/>
    </source>
</evidence>
<dbReference type="EMBL" id="SHKM01000001">
    <property type="protein sequence ID" value="RZT90787.1"/>
    <property type="molecule type" value="Genomic_DNA"/>
</dbReference>
<reference evidence="2 3" key="1">
    <citation type="submission" date="2019-02" db="EMBL/GenBank/DDBJ databases">
        <title>Genomic Encyclopedia of Type Strains, Phase IV (KMG-IV): sequencing the most valuable type-strain genomes for metagenomic binning, comparative biology and taxonomic classification.</title>
        <authorList>
            <person name="Goeker M."/>
        </authorList>
    </citation>
    <scope>NUCLEOTIDE SEQUENCE [LARGE SCALE GENOMIC DNA]</scope>
    <source>
        <strain evidence="2 3">DSM 21223</strain>
    </source>
</reference>
<dbReference type="CDD" id="cd03801">
    <property type="entry name" value="GT4_PimA-like"/>
    <property type="match status" value="1"/>
</dbReference>
<dbReference type="PANTHER" id="PTHR45947:SF3">
    <property type="entry name" value="SULFOQUINOVOSYL TRANSFERASE SQD2"/>
    <property type="match status" value="1"/>
</dbReference>